<reference evidence="8" key="2">
    <citation type="submission" date="2019-10" db="EMBL/GenBank/DDBJ databases">
        <authorList>
            <consortium name="NCBI Genome Project"/>
        </authorList>
    </citation>
    <scope>NUCLEOTIDE SEQUENCE</scope>
    <source>
        <strain evidence="8">NI907</strain>
    </source>
</reference>
<keyword evidence="3 6" id="KW-1133">Transmembrane helix</keyword>
<dbReference type="PANTHER" id="PTHR46494">
    <property type="entry name" value="CORA FAMILY METAL ION TRANSPORTER (EUROFUNG)"/>
    <property type="match status" value="1"/>
</dbReference>
<dbReference type="InterPro" id="IPR045863">
    <property type="entry name" value="CorA_TM1_TM2"/>
</dbReference>
<dbReference type="GO" id="GO:0050897">
    <property type="term" value="F:cobalt ion binding"/>
    <property type="evidence" value="ECO:0007669"/>
    <property type="project" value="TreeGrafter"/>
</dbReference>
<organism evidence="7 8">
    <name type="scientific">Pyricularia grisea</name>
    <name type="common">Crabgrass-specific blast fungus</name>
    <name type="synonym">Magnaporthe grisea</name>
    <dbReference type="NCBI Taxonomy" id="148305"/>
    <lineage>
        <taxon>Eukaryota</taxon>
        <taxon>Fungi</taxon>
        <taxon>Dikarya</taxon>
        <taxon>Ascomycota</taxon>
        <taxon>Pezizomycotina</taxon>
        <taxon>Sordariomycetes</taxon>
        <taxon>Sordariomycetidae</taxon>
        <taxon>Magnaporthales</taxon>
        <taxon>Pyriculariaceae</taxon>
        <taxon>Pyricularia</taxon>
    </lineage>
</organism>
<dbReference type="Pfam" id="PF01544">
    <property type="entry name" value="CorA"/>
    <property type="match status" value="1"/>
</dbReference>
<name>A0A6P8B7Z5_PYRGI</name>
<dbReference type="RefSeq" id="XP_030983346.1">
    <property type="nucleotide sequence ID" value="XM_031123148.1"/>
</dbReference>
<dbReference type="GO" id="GO:0015095">
    <property type="term" value="F:magnesium ion transmembrane transporter activity"/>
    <property type="evidence" value="ECO:0007669"/>
    <property type="project" value="TreeGrafter"/>
</dbReference>
<dbReference type="GO" id="GO:0015087">
    <property type="term" value="F:cobalt ion transmembrane transporter activity"/>
    <property type="evidence" value="ECO:0007669"/>
    <property type="project" value="TreeGrafter"/>
</dbReference>
<dbReference type="GO" id="GO:0005886">
    <property type="term" value="C:plasma membrane"/>
    <property type="evidence" value="ECO:0007669"/>
    <property type="project" value="UniProtKB-SubCell"/>
</dbReference>
<evidence type="ECO:0000313" key="7">
    <source>
        <dbReference type="Proteomes" id="UP000515153"/>
    </source>
</evidence>
<keyword evidence="7" id="KW-1185">Reference proteome</keyword>
<accession>A0A6P8B7Z5</accession>
<keyword evidence="2 6" id="KW-0812">Transmembrane</keyword>
<evidence type="ECO:0000313" key="8">
    <source>
        <dbReference type="RefSeq" id="XP_030983346.1"/>
    </source>
</evidence>
<evidence type="ECO:0000256" key="5">
    <source>
        <dbReference type="SAM" id="Coils"/>
    </source>
</evidence>
<dbReference type="GeneID" id="41958059"/>
<feature type="coiled-coil region" evidence="5">
    <location>
        <begin position="89"/>
        <end position="127"/>
    </location>
</feature>
<dbReference type="Gene3D" id="1.20.58.340">
    <property type="entry name" value="Magnesium transport protein CorA, transmembrane region"/>
    <property type="match status" value="1"/>
</dbReference>
<evidence type="ECO:0000256" key="4">
    <source>
        <dbReference type="ARBA" id="ARBA00023136"/>
    </source>
</evidence>
<dbReference type="GO" id="GO:0000287">
    <property type="term" value="F:magnesium ion binding"/>
    <property type="evidence" value="ECO:0007669"/>
    <property type="project" value="TreeGrafter"/>
</dbReference>
<evidence type="ECO:0000256" key="3">
    <source>
        <dbReference type="ARBA" id="ARBA00022989"/>
    </source>
</evidence>
<protein>
    <submittedName>
        <fullName evidence="8">Uncharacterized protein</fullName>
    </submittedName>
</protein>
<gene>
    <name evidence="8" type="ORF">PgNI_03094</name>
</gene>
<dbReference type="Proteomes" id="UP000515153">
    <property type="component" value="Unplaced"/>
</dbReference>
<evidence type="ECO:0000256" key="2">
    <source>
        <dbReference type="ARBA" id="ARBA00022692"/>
    </source>
</evidence>
<keyword evidence="5" id="KW-0175">Coiled coil</keyword>
<comment type="subcellular location">
    <subcellularLocation>
        <location evidence="1">Cell membrane</location>
        <topology evidence="1">Multi-pass membrane protein</topology>
    </subcellularLocation>
</comment>
<evidence type="ECO:0000256" key="6">
    <source>
        <dbReference type="SAM" id="Phobius"/>
    </source>
</evidence>
<dbReference type="KEGG" id="pgri:PgNI_03094"/>
<dbReference type="PANTHER" id="PTHR46494:SF1">
    <property type="entry name" value="CORA FAMILY METAL ION TRANSPORTER (EUROFUNG)"/>
    <property type="match status" value="1"/>
</dbReference>
<dbReference type="AlphaFoldDB" id="A0A6P8B7Z5"/>
<keyword evidence="4 6" id="KW-0472">Membrane</keyword>
<reference evidence="8" key="1">
    <citation type="journal article" date="2019" name="Mol. Biol. Evol.">
        <title>Blast fungal genomes show frequent chromosomal changes, gene gains and losses, and effector gene turnover.</title>
        <authorList>
            <person name="Gomez Luciano L.B."/>
            <person name="Jason Tsai I."/>
            <person name="Chuma I."/>
            <person name="Tosa Y."/>
            <person name="Chen Y.H."/>
            <person name="Li J.Y."/>
            <person name="Li M.Y."/>
            <person name="Jade Lu M.Y."/>
            <person name="Nakayashiki H."/>
            <person name="Li W.H."/>
        </authorList>
    </citation>
    <scope>NUCLEOTIDE SEQUENCE</scope>
    <source>
        <strain evidence="8">NI907</strain>
    </source>
</reference>
<dbReference type="SUPFAM" id="SSF144083">
    <property type="entry name" value="Magnesium transport protein CorA, transmembrane region"/>
    <property type="match status" value="1"/>
</dbReference>
<evidence type="ECO:0000256" key="1">
    <source>
        <dbReference type="ARBA" id="ARBA00004651"/>
    </source>
</evidence>
<dbReference type="InterPro" id="IPR002523">
    <property type="entry name" value="MgTranspt_CorA/ZnTranspt_ZntB"/>
</dbReference>
<feature type="transmembrane region" description="Helical" evidence="6">
    <location>
        <begin position="136"/>
        <end position="158"/>
    </location>
</feature>
<proteinExistence type="predicted"/>
<sequence length="228" mass="26016">METADILEEIDMLQRVVKQQSEVIDSVRQVLAKLHPKAHGKALPKHRNISYNTVKIGHINGNFMFSTHDRNTVHMASETQIEEEAGKIIQEAIRQLGTIMSELEKLKEEAQKTHTLLKQAAANLAEARSTSKQDMAIMIFTVVTIIFLPLSFFTSYFGQNLSEVTHDENNPSSRELWAIGRPISAVIILVALFFGFYISKPEYRIWWWKSWLPFKNRTRAVSDGTSTV</sequence>
<reference evidence="8" key="3">
    <citation type="submission" date="2025-08" db="UniProtKB">
        <authorList>
            <consortium name="RefSeq"/>
        </authorList>
    </citation>
    <scope>IDENTIFICATION</scope>
    <source>
        <strain evidence="8">NI907</strain>
    </source>
</reference>
<feature type="transmembrane region" description="Helical" evidence="6">
    <location>
        <begin position="178"/>
        <end position="199"/>
    </location>
</feature>